<dbReference type="AlphaFoldDB" id="A0AAV0NPC0"/>
<dbReference type="EMBL" id="CAMGYJ010000008">
    <property type="protein sequence ID" value="CAI0460305.1"/>
    <property type="molecule type" value="Genomic_DNA"/>
</dbReference>
<evidence type="ECO:0000313" key="2">
    <source>
        <dbReference type="EMBL" id="CAI0460305.1"/>
    </source>
</evidence>
<name>A0AAV0NPC0_9ROSI</name>
<keyword evidence="3" id="KW-1185">Reference proteome</keyword>
<feature type="region of interest" description="Disordered" evidence="1">
    <location>
        <begin position="38"/>
        <end position="66"/>
    </location>
</feature>
<organism evidence="2 3">
    <name type="scientific">Linum tenue</name>
    <dbReference type="NCBI Taxonomy" id="586396"/>
    <lineage>
        <taxon>Eukaryota</taxon>
        <taxon>Viridiplantae</taxon>
        <taxon>Streptophyta</taxon>
        <taxon>Embryophyta</taxon>
        <taxon>Tracheophyta</taxon>
        <taxon>Spermatophyta</taxon>
        <taxon>Magnoliopsida</taxon>
        <taxon>eudicotyledons</taxon>
        <taxon>Gunneridae</taxon>
        <taxon>Pentapetalae</taxon>
        <taxon>rosids</taxon>
        <taxon>fabids</taxon>
        <taxon>Malpighiales</taxon>
        <taxon>Linaceae</taxon>
        <taxon>Linum</taxon>
    </lineage>
</organism>
<evidence type="ECO:0000256" key="1">
    <source>
        <dbReference type="SAM" id="MobiDB-lite"/>
    </source>
</evidence>
<protein>
    <submittedName>
        <fullName evidence="2">Uncharacterized protein</fullName>
    </submittedName>
</protein>
<sequence>MARGLYLAFSARRWSSYDEEIGERRNWRNQWQSQVSQLKRRSESRSVGGSDNMSWPHGQLECVARG</sequence>
<dbReference type="Proteomes" id="UP001154282">
    <property type="component" value="Unassembled WGS sequence"/>
</dbReference>
<accession>A0AAV0NPC0</accession>
<reference evidence="2" key="1">
    <citation type="submission" date="2022-08" db="EMBL/GenBank/DDBJ databases">
        <authorList>
            <person name="Gutierrez-Valencia J."/>
        </authorList>
    </citation>
    <scope>NUCLEOTIDE SEQUENCE</scope>
</reference>
<proteinExistence type="predicted"/>
<evidence type="ECO:0000313" key="3">
    <source>
        <dbReference type="Proteomes" id="UP001154282"/>
    </source>
</evidence>
<comment type="caution">
    <text evidence="2">The sequence shown here is derived from an EMBL/GenBank/DDBJ whole genome shotgun (WGS) entry which is preliminary data.</text>
</comment>
<gene>
    <name evidence="2" type="ORF">LITE_LOCUS34413</name>
</gene>